<dbReference type="STRING" id="897.B2D07_11610"/>
<evidence type="ECO:0000256" key="2">
    <source>
        <dbReference type="ARBA" id="ARBA00006521"/>
    </source>
</evidence>
<protein>
    <recommendedName>
        <fullName evidence="4">Type-4 uracil-DNA glycosylase</fullName>
        <ecNumber evidence="3">3.2.2.27</ecNumber>
    </recommendedName>
</protein>
<keyword evidence="9" id="KW-0408">Iron</keyword>
<evidence type="ECO:0000313" key="13">
    <source>
        <dbReference type="EMBL" id="EPR44908.1"/>
    </source>
</evidence>
<keyword evidence="5" id="KW-0004">4Fe-4S</keyword>
<organism evidence="13 14">
    <name type="scientific">Desulfococcus multivorans DSM 2059</name>
    <dbReference type="NCBI Taxonomy" id="1121405"/>
    <lineage>
        <taxon>Bacteria</taxon>
        <taxon>Pseudomonadati</taxon>
        <taxon>Thermodesulfobacteriota</taxon>
        <taxon>Desulfobacteria</taxon>
        <taxon>Desulfobacterales</taxon>
        <taxon>Desulfococcaceae</taxon>
        <taxon>Desulfococcus</taxon>
    </lineage>
</organism>
<dbReference type="InterPro" id="IPR005273">
    <property type="entry name" value="Ura-DNA_glyco_family4"/>
</dbReference>
<keyword evidence="10" id="KW-0411">Iron-sulfur</keyword>
<keyword evidence="7" id="KW-0227">DNA damage</keyword>
<comment type="caution">
    <text evidence="13">The sequence shown here is derived from an EMBL/GenBank/DDBJ whole genome shotgun (WGS) entry which is preliminary data.</text>
</comment>
<dbReference type="PANTHER" id="PTHR33693:SF1">
    <property type="entry name" value="TYPE-4 URACIL-DNA GLYCOSYLASE"/>
    <property type="match status" value="1"/>
</dbReference>
<dbReference type="PANTHER" id="PTHR33693">
    <property type="entry name" value="TYPE-5 URACIL-DNA GLYCOSYLASE"/>
    <property type="match status" value="1"/>
</dbReference>
<dbReference type="InterPro" id="IPR051536">
    <property type="entry name" value="UDG_Type-4/5"/>
</dbReference>
<sequence length="232" mass="26182">MGEEFSRLIAGFRNTLRFMAACGCKGFDTAIDKRRLDQLGKEGSDPTLPGKTMEEIRTDLGDCRRCGLCRYRTNIVFGAGDPRARLVFVGEGPGEDEDLSGEPFVGRAGRLLDRIIDAMKLVRESVYICNIVKCRPPANRTPLPEEIECCVPFLERQIAAVSPDVICTLGATATRSLLKIDAPISRLRGRFHDYRGIRVMPTYHPAYLLRYPERKRETWEDIKMILKVMALI</sequence>
<comment type="similarity">
    <text evidence="2">Belongs to the uracil-DNA glycosylase (UDG) superfamily. Type 4 (UDGa) family.</text>
</comment>
<dbReference type="GO" id="GO:0004844">
    <property type="term" value="F:uracil DNA N-glycosylase activity"/>
    <property type="evidence" value="ECO:0007669"/>
    <property type="project" value="UniProtKB-EC"/>
</dbReference>
<dbReference type="InterPro" id="IPR005122">
    <property type="entry name" value="Uracil-DNA_glycosylase-like"/>
</dbReference>
<feature type="domain" description="Uracil-DNA glycosylase-like" evidence="12">
    <location>
        <begin position="77"/>
        <end position="223"/>
    </location>
</feature>
<dbReference type="Proteomes" id="UP000014977">
    <property type="component" value="Unassembled WGS sequence"/>
</dbReference>
<evidence type="ECO:0000256" key="3">
    <source>
        <dbReference type="ARBA" id="ARBA00012030"/>
    </source>
</evidence>
<name>S7VK17_DESML</name>
<keyword evidence="11" id="KW-0234">DNA repair</keyword>
<dbReference type="GO" id="GO:0046872">
    <property type="term" value="F:metal ion binding"/>
    <property type="evidence" value="ECO:0007669"/>
    <property type="project" value="UniProtKB-KW"/>
</dbReference>
<reference evidence="13 14" key="1">
    <citation type="journal article" date="2013" name="Genome Announc.">
        <title>Draft genome sequences for three mercury-methylating, sulfate-reducing bacteria.</title>
        <authorList>
            <person name="Brown S.D."/>
            <person name="Hurt R.A.Jr."/>
            <person name="Gilmour C.C."/>
            <person name="Elias D.A."/>
        </authorList>
    </citation>
    <scope>NUCLEOTIDE SEQUENCE [LARGE SCALE GENOMIC DNA]</scope>
    <source>
        <strain evidence="13 14">DSM 2059</strain>
    </source>
</reference>
<comment type="catalytic activity">
    <reaction evidence="1">
        <text>Hydrolyzes single-stranded DNA or mismatched double-stranded DNA and polynucleotides, releasing free uracil.</text>
        <dbReference type="EC" id="3.2.2.27"/>
    </reaction>
</comment>
<dbReference type="AlphaFoldDB" id="S7VK17"/>
<keyword evidence="8" id="KW-0378">Hydrolase</keyword>
<evidence type="ECO:0000256" key="9">
    <source>
        <dbReference type="ARBA" id="ARBA00023004"/>
    </source>
</evidence>
<dbReference type="SUPFAM" id="SSF52141">
    <property type="entry name" value="Uracil-DNA glycosylase-like"/>
    <property type="match status" value="1"/>
</dbReference>
<dbReference type="EC" id="3.2.2.27" evidence="3"/>
<keyword evidence="14" id="KW-1185">Reference proteome</keyword>
<proteinExistence type="inferred from homology"/>
<evidence type="ECO:0000256" key="10">
    <source>
        <dbReference type="ARBA" id="ARBA00023014"/>
    </source>
</evidence>
<dbReference type="GO" id="GO:0006281">
    <property type="term" value="P:DNA repair"/>
    <property type="evidence" value="ECO:0007669"/>
    <property type="project" value="UniProtKB-KW"/>
</dbReference>
<dbReference type="GO" id="GO:0051539">
    <property type="term" value="F:4 iron, 4 sulfur cluster binding"/>
    <property type="evidence" value="ECO:0007669"/>
    <property type="project" value="UniProtKB-KW"/>
</dbReference>
<dbReference type="SMART" id="SM00987">
    <property type="entry name" value="UreE_C"/>
    <property type="match status" value="1"/>
</dbReference>
<evidence type="ECO:0000256" key="11">
    <source>
        <dbReference type="ARBA" id="ARBA00023204"/>
    </source>
</evidence>
<evidence type="ECO:0000256" key="4">
    <source>
        <dbReference type="ARBA" id="ARBA00019403"/>
    </source>
</evidence>
<evidence type="ECO:0000256" key="6">
    <source>
        <dbReference type="ARBA" id="ARBA00022723"/>
    </source>
</evidence>
<evidence type="ECO:0000313" key="14">
    <source>
        <dbReference type="Proteomes" id="UP000014977"/>
    </source>
</evidence>
<dbReference type="PATRIC" id="fig|1121405.3.peg.98"/>
<dbReference type="EMBL" id="ATHJ01000011">
    <property type="protein sequence ID" value="EPR44908.1"/>
    <property type="molecule type" value="Genomic_DNA"/>
</dbReference>
<evidence type="ECO:0000256" key="5">
    <source>
        <dbReference type="ARBA" id="ARBA00022485"/>
    </source>
</evidence>
<evidence type="ECO:0000259" key="12">
    <source>
        <dbReference type="SMART" id="SM00986"/>
    </source>
</evidence>
<evidence type="ECO:0000256" key="8">
    <source>
        <dbReference type="ARBA" id="ARBA00022801"/>
    </source>
</evidence>
<dbReference type="Pfam" id="PF03167">
    <property type="entry name" value="UDG"/>
    <property type="match status" value="1"/>
</dbReference>
<accession>S7VK17</accession>
<dbReference type="CDD" id="cd10030">
    <property type="entry name" value="UDG-F4_TTUDGA_SPO1dp_like"/>
    <property type="match status" value="1"/>
</dbReference>
<evidence type="ECO:0000256" key="7">
    <source>
        <dbReference type="ARBA" id="ARBA00022763"/>
    </source>
</evidence>
<keyword evidence="6" id="KW-0479">Metal-binding</keyword>
<dbReference type="SMART" id="SM00986">
    <property type="entry name" value="UDG"/>
    <property type="match status" value="1"/>
</dbReference>
<evidence type="ECO:0000256" key="1">
    <source>
        <dbReference type="ARBA" id="ARBA00001400"/>
    </source>
</evidence>
<dbReference type="NCBIfam" id="TIGR00758">
    <property type="entry name" value="UDG_fam4"/>
    <property type="match status" value="1"/>
</dbReference>
<dbReference type="eggNOG" id="COG1573">
    <property type="taxonomic scope" value="Bacteria"/>
</dbReference>
<gene>
    <name evidence="13" type="ORF">dsmv_0944</name>
</gene>
<dbReference type="InterPro" id="IPR036895">
    <property type="entry name" value="Uracil-DNA_glycosylase-like_sf"/>
</dbReference>
<dbReference type="Gene3D" id="3.40.470.10">
    <property type="entry name" value="Uracil-DNA glycosylase-like domain"/>
    <property type="match status" value="1"/>
</dbReference>